<evidence type="ECO:0000313" key="2">
    <source>
        <dbReference type="EMBL" id="PGH33328.1"/>
    </source>
</evidence>
<evidence type="ECO:0000256" key="1">
    <source>
        <dbReference type="SAM" id="Coils"/>
    </source>
</evidence>
<proteinExistence type="predicted"/>
<feature type="coiled-coil region" evidence="1">
    <location>
        <begin position="32"/>
        <end position="59"/>
    </location>
</feature>
<name>A0A2B7ZJI5_9EURO</name>
<accession>A0A2B7ZJI5</accession>
<reference evidence="2 3" key="1">
    <citation type="submission" date="2017-10" db="EMBL/GenBank/DDBJ databases">
        <title>Comparative genomics in systemic dimorphic fungi from Ajellomycetaceae.</title>
        <authorList>
            <person name="Munoz J.F."/>
            <person name="Mcewen J.G."/>
            <person name="Clay O.K."/>
            <person name="Cuomo C.A."/>
        </authorList>
    </citation>
    <scope>NUCLEOTIDE SEQUENCE [LARGE SCALE GENOMIC DNA]</scope>
    <source>
        <strain evidence="2 3">UAMH4076</strain>
    </source>
</reference>
<dbReference type="AlphaFoldDB" id="A0A2B7ZJI5"/>
<protein>
    <recommendedName>
        <fullName evidence="4">Fungal N-terminal domain-containing protein</fullName>
    </recommendedName>
</protein>
<dbReference type="VEuPathDB" id="FungiDB:EMCG_05628"/>
<dbReference type="Proteomes" id="UP000226031">
    <property type="component" value="Unassembled WGS sequence"/>
</dbReference>
<keyword evidence="3" id="KW-1185">Reference proteome</keyword>
<gene>
    <name evidence="2" type="ORF">GX50_03881</name>
</gene>
<keyword evidence="1" id="KW-0175">Coiled coil</keyword>
<comment type="caution">
    <text evidence="2">The sequence shown here is derived from an EMBL/GenBank/DDBJ whole genome shotgun (WGS) entry which is preliminary data.</text>
</comment>
<dbReference type="EMBL" id="PDND01000066">
    <property type="protein sequence ID" value="PGH33328.1"/>
    <property type="molecule type" value="Genomic_DNA"/>
</dbReference>
<sequence length="119" mass="13583">MSDIICRVTDSSAIAASHIAAVASMELEVEHFKKIKKLLDKVQDQFHELKCELKCDKDEVRVFYQTLKEARGLVLDGKATKKSHINEEESVLVQFFITEDVSHTIKSKIYACINHLQAY</sequence>
<evidence type="ECO:0000313" key="3">
    <source>
        <dbReference type="Proteomes" id="UP000226031"/>
    </source>
</evidence>
<organism evidence="2 3">
    <name type="scientific">[Emmonsia] crescens</name>
    <dbReference type="NCBI Taxonomy" id="73230"/>
    <lineage>
        <taxon>Eukaryota</taxon>
        <taxon>Fungi</taxon>
        <taxon>Dikarya</taxon>
        <taxon>Ascomycota</taxon>
        <taxon>Pezizomycotina</taxon>
        <taxon>Eurotiomycetes</taxon>
        <taxon>Eurotiomycetidae</taxon>
        <taxon>Onygenales</taxon>
        <taxon>Ajellomycetaceae</taxon>
        <taxon>Emergomyces</taxon>
    </lineage>
</organism>
<evidence type="ECO:0008006" key="4">
    <source>
        <dbReference type="Google" id="ProtNLM"/>
    </source>
</evidence>